<comment type="function">
    <text evidence="10 13">F(1)F(0) ATP synthase produces ATP from ADP in the presence of a proton or sodium gradient. F-type ATPases consist of two structural domains, F(1) containing the extramembraneous catalytic core and F(0) containing the membrane proton channel, linked together by a central stalk and a peripheral stalk. During catalysis, ATP synthesis in the catalytic domain of F(1) is coupled via a rotary mechanism of the central stalk subunits to proton translocation.</text>
</comment>
<comment type="subunit">
    <text evidence="13">F-type ATPases have 2 components, F(1) - the catalytic core - and F(0) - the membrane proton channel. F(1) has five subunits: alpha(3), beta(3), gamma(1), delta(1), epsilon(1). F(0) has three main subunits: a(1), b(2) and c(10-14). The alpha and beta chains form an alternating ring which encloses part of the gamma chain. F(1) is attached to F(0) by a central stalk formed by the gamma and epsilon chains, while a peripheral stalk is formed by the delta and b chains.</text>
</comment>
<accession>A0A0L1KB20</accession>
<evidence type="ECO:0000313" key="16">
    <source>
        <dbReference type="EMBL" id="KNH01126.1"/>
    </source>
</evidence>
<dbReference type="EMBL" id="JYNE01000027">
    <property type="protein sequence ID" value="KNH01126.1"/>
    <property type="molecule type" value="Genomic_DNA"/>
</dbReference>
<dbReference type="GO" id="GO:0046933">
    <property type="term" value="F:proton-transporting ATP synthase activity, rotational mechanism"/>
    <property type="evidence" value="ECO:0007669"/>
    <property type="project" value="UniProtKB-UniRule"/>
</dbReference>
<dbReference type="GO" id="GO:0016787">
    <property type="term" value="F:hydrolase activity"/>
    <property type="evidence" value="ECO:0007669"/>
    <property type="project" value="UniProtKB-KW"/>
</dbReference>
<dbReference type="Proteomes" id="UP000037446">
    <property type="component" value="Unassembled WGS sequence"/>
</dbReference>
<dbReference type="GO" id="GO:0005886">
    <property type="term" value="C:plasma membrane"/>
    <property type="evidence" value="ECO:0007669"/>
    <property type="project" value="UniProtKB-SubCell"/>
</dbReference>
<dbReference type="GO" id="GO:0012505">
    <property type="term" value="C:endomembrane system"/>
    <property type="evidence" value="ECO:0007669"/>
    <property type="project" value="UniProtKB-SubCell"/>
</dbReference>
<evidence type="ECO:0000256" key="15">
    <source>
        <dbReference type="SAM" id="Coils"/>
    </source>
</evidence>
<keyword evidence="8 13" id="KW-0472">Membrane</keyword>
<feature type="coiled-coil region" evidence="15">
    <location>
        <begin position="85"/>
        <end position="123"/>
    </location>
</feature>
<evidence type="ECO:0000256" key="2">
    <source>
        <dbReference type="ARBA" id="ARBA00022448"/>
    </source>
</evidence>
<dbReference type="Pfam" id="PF00430">
    <property type="entry name" value="ATP-synt_B"/>
    <property type="match status" value="1"/>
</dbReference>
<dbReference type="InterPro" id="IPR002146">
    <property type="entry name" value="ATP_synth_b/b'su_bac/chlpt"/>
</dbReference>
<organism evidence="16 17">
    <name type="scientific">Qipengyuania citrea LAMA 915</name>
    <dbReference type="NCBI Taxonomy" id="1306953"/>
    <lineage>
        <taxon>Bacteria</taxon>
        <taxon>Pseudomonadati</taxon>
        <taxon>Pseudomonadota</taxon>
        <taxon>Alphaproteobacteria</taxon>
        <taxon>Sphingomonadales</taxon>
        <taxon>Erythrobacteraceae</taxon>
        <taxon>Qipengyuania</taxon>
    </lineage>
</organism>
<keyword evidence="3 13" id="KW-0138">CF(0)</keyword>
<protein>
    <recommendedName>
        <fullName evidence="13">ATP synthase subunit b</fullName>
    </recommendedName>
    <alternativeName>
        <fullName evidence="13">ATP synthase F(0) sector subunit b</fullName>
    </alternativeName>
    <alternativeName>
        <fullName evidence="13">ATPase subunit I</fullName>
    </alternativeName>
    <alternativeName>
        <fullName evidence="13">F-type ATPase subunit b</fullName>
        <shortName evidence="13">F-ATPase subunit b</shortName>
    </alternativeName>
</protein>
<keyword evidence="2 13" id="KW-0813">Transport</keyword>
<dbReference type="PATRIC" id="fig|1306953.7.peg.2216"/>
<evidence type="ECO:0000256" key="8">
    <source>
        <dbReference type="ARBA" id="ARBA00023136"/>
    </source>
</evidence>
<comment type="caution">
    <text evidence="16">The sequence shown here is derived from an EMBL/GenBank/DDBJ whole genome shotgun (WGS) entry which is preliminary data.</text>
</comment>
<dbReference type="PANTHER" id="PTHR33445">
    <property type="entry name" value="ATP SYNTHASE SUBUNIT B', CHLOROPLASTIC"/>
    <property type="match status" value="1"/>
</dbReference>
<dbReference type="AlphaFoldDB" id="A0A0L1KB20"/>
<keyword evidence="15" id="KW-0175">Coiled coil</keyword>
<evidence type="ECO:0000256" key="1">
    <source>
        <dbReference type="ARBA" id="ARBA00005513"/>
    </source>
</evidence>
<comment type="function">
    <text evidence="11">Component of the F(0) channel, it forms part of the peripheral stalk, linking F(1) to F(0). The b'-subunit is a diverged and duplicated form of b found in plants and photosynthetic bacteria.</text>
</comment>
<keyword evidence="5 13" id="KW-0375">Hydrogen ion transport</keyword>
<gene>
    <name evidence="13" type="primary">atpF</name>
    <name evidence="16" type="ORF">J121_2141</name>
</gene>
<evidence type="ECO:0000256" key="6">
    <source>
        <dbReference type="ARBA" id="ARBA00022989"/>
    </source>
</evidence>
<name>A0A0L1KB20_9SPHN</name>
<dbReference type="STRING" id="1306953.J121_2141"/>
<evidence type="ECO:0000313" key="17">
    <source>
        <dbReference type="Proteomes" id="UP000037446"/>
    </source>
</evidence>
<evidence type="ECO:0000256" key="7">
    <source>
        <dbReference type="ARBA" id="ARBA00023065"/>
    </source>
</evidence>
<keyword evidence="7 13" id="KW-0406">Ion transport</keyword>
<evidence type="ECO:0000256" key="10">
    <source>
        <dbReference type="ARBA" id="ARBA00025198"/>
    </source>
</evidence>
<dbReference type="GeneID" id="93685790"/>
<comment type="subcellular location">
    <subcellularLocation>
        <location evidence="13">Cell membrane</location>
        <topology evidence="13">Single-pass membrane protein</topology>
    </subcellularLocation>
    <subcellularLocation>
        <location evidence="12">Endomembrane system</location>
        <topology evidence="12">Single-pass membrane protein</topology>
    </subcellularLocation>
</comment>
<keyword evidence="9 13" id="KW-0066">ATP synthesis</keyword>
<evidence type="ECO:0000256" key="11">
    <source>
        <dbReference type="ARBA" id="ARBA00025614"/>
    </source>
</evidence>
<keyword evidence="16" id="KW-0378">Hydrolase</keyword>
<dbReference type="PANTHER" id="PTHR33445:SF1">
    <property type="entry name" value="ATP SYNTHASE SUBUNIT B"/>
    <property type="match status" value="1"/>
</dbReference>
<sequence length="164" mass="17676">MPQIAQLAETWSSQVFWLLVFFGITFFVIGRGMVPKVMETVAQRDSQIAADLGAAKAARDAADEQEEAWRVRENENRAAAQAIVAKAKDEAAAKSEKKLKAAQTRLDKKLAEAEDRIAEARTAALTEVEAVAAEAAQDIVSRLAGVKVTKPVATKAVKEAMTHG</sequence>
<proteinExistence type="inferred from homology"/>
<evidence type="ECO:0000256" key="5">
    <source>
        <dbReference type="ARBA" id="ARBA00022781"/>
    </source>
</evidence>
<evidence type="ECO:0000256" key="14">
    <source>
        <dbReference type="RuleBase" id="RU003848"/>
    </source>
</evidence>
<dbReference type="GO" id="GO:0045259">
    <property type="term" value="C:proton-transporting ATP synthase complex"/>
    <property type="evidence" value="ECO:0007669"/>
    <property type="project" value="UniProtKB-KW"/>
</dbReference>
<dbReference type="HAMAP" id="MF_01398">
    <property type="entry name" value="ATP_synth_b_bprime"/>
    <property type="match status" value="1"/>
</dbReference>
<evidence type="ECO:0000256" key="3">
    <source>
        <dbReference type="ARBA" id="ARBA00022547"/>
    </source>
</evidence>
<keyword evidence="4 13" id="KW-0812">Transmembrane</keyword>
<evidence type="ECO:0000256" key="13">
    <source>
        <dbReference type="HAMAP-Rule" id="MF_01398"/>
    </source>
</evidence>
<keyword evidence="13" id="KW-1003">Cell membrane</keyword>
<feature type="transmembrane region" description="Helical" evidence="13">
    <location>
        <begin position="15"/>
        <end position="34"/>
    </location>
</feature>
<evidence type="ECO:0000256" key="12">
    <source>
        <dbReference type="ARBA" id="ARBA00037847"/>
    </source>
</evidence>
<evidence type="ECO:0000256" key="4">
    <source>
        <dbReference type="ARBA" id="ARBA00022692"/>
    </source>
</evidence>
<comment type="similarity">
    <text evidence="1 13 14">Belongs to the ATPase B chain family.</text>
</comment>
<dbReference type="InterPro" id="IPR050059">
    <property type="entry name" value="ATP_synthase_B_chain"/>
</dbReference>
<dbReference type="GO" id="GO:0046961">
    <property type="term" value="F:proton-transporting ATPase activity, rotational mechanism"/>
    <property type="evidence" value="ECO:0007669"/>
    <property type="project" value="TreeGrafter"/>
</dbReference>
<dbReference type="RefSeq" id="WP_050601090.1">
    <property type="nucleotide sequence ID" value="NZ_JYNE01000027.1"/>
</dbReference>
<reference evidence="16" key="1">
    <citation type="submission" date="2015-02" db="EMBL/GenBank/DDBJ databases">
        <authorList>
            <person name="Chooi Y.-H."/>
        </authorList>
    </citation>
    <scope>NUCLEOTIDE SEQUENCE [LARGE SCALE GENOMIC DNA]</scope>
    <source>
        <strain evidence="16">LAMA 915</strain>
    </source>
</reference>
<keyword evidence="6 13" id="KW-1133">Transmembrane helix</keyword>
<evidence type="ECO:0000256" key="9">
    <source>
        <dbReference type="ARBA" id="ARBA00023310"/>
    </source>
</evidence>